<keyword evidence="1" id="KW-0732">Signal</keyword>
<protein>
    <recommendedName>
        <fullName evidence="4">Lipoprotein</fullName>
    </recommendedName>
</protein>
<evidence type="ECO:0000313" key="2">
    <source>
        <dbReference type="EMBL" id="EAR50664.1"/>
    </source>
</evidence>
<dbReference type="EMBL" id="AAOT01000024">
    <property type="protein sequence ID" value="EAR50664.1"/>
    <property type="molecule type" value="Genomic_DNA"/>
</dbReference>
<evidence type="ECO:0000256" key="1">
    <source>
        <dbReference type="SAM" id="SignalP"/>
    </source>
</evidence>
<proteinExistence type="predicted"/>
<dbReference type="PROSITE" id="PS51257">
    <property type="entry name" value="PROKAR_LIPOPROTEIN"/>
    <property type="match status" value="1"/>
</dbReference>
<comment type="caution">
    <text evidence="2">The sequence shown here is derived from an EMBL/GenBank/DDBJ whole genome shotgun (WGS) entry which is preliminary data.</text>
</comment>
<name>Q2CDC6_OCEGH</name>
<dbReference type="OrthoDB" id="7773807at2"/>
<evidence type="ECO:0008006" key="4">
    <source>
        <dbReference type="Google" id="ProtNLM"/>
    </source>
</evidence>
<evidence type="ECO:0000313" key="3">
    <source>
        <dbReference type="Proteomes" id="UP000003635"/>
    </source>
</evidence>
<sequence>MRPTLPILCAVLALSGCAQLANSPLNPMNLIDRLAAPRPIDPANRPPLVTAAQRTTVVEGRPLVAAVREVALEPTGSGAILRATGEAAALGAYNVQLTREGVEGSTLVYAFRAEPAPGFQPEGTPATRRLTAAVALDAADLRGVTALRVVAQGNSRAVTR</sequence>
<dbReference type="HOGENOM" id="CLU_135047_0_0_5"/>
<keyword evidence="3" id="KW-1185">Reference proteome</keyword>
<organism evidence="2 3">
    <name type="scientific">Oceanicola granulosus (strain ATCC BAA-861 / DSM 15982 / KCTC 12143 / HTCC2516)</name>
    <dbReference type="NCBI Taxonomy" id="314256"/>
    <lineage>
        <taxon>Bacteria</taxon>
        <taxon>Pseudomonadati</taxon>
        <taxon>Pseudomonadota</taxon>
        <taxon>Alphaproteobacteria</taxon>
        <taxon>Rhodobacterales</taxon>
        <taxon>Roseobacteraceae</taxon>
        <taxon>Oceanicola</taxon>
    </lineage>
</organism>
<gene>
    <name evidence="2" type="ORF">OG2516_06192</name>
</gene>
<feature type="chain" id="PRO_5004207209" description="Lipoprotein" evidence="1">
    <location>
        <begin position="21"/>
        <end position="160"/>
    </location>
</feature>
<reference evidence="2 3" key="1">
    <citation type="journal article" date="2010" name="J. Bacteriol.">
        <title>Genome sequences of Oceanicola granulosus HTCC2516(T) and Oceanicola batsensis HTCC2597(TDelta).</title>
        <authorList>
            <person name="Thrash J.C."/>
            <person name="Cho J.C."/>
            <person name="Vergin K.L."/>
            <person name="Giovannoni S.J."/>
        </authorList>
    </citation>
    <scope>NUCLEOTIDE SEQUENCE [LARGE SCALE GENOMIC DNA]</scope>
    <source>
        <strain evidence="3">ATCC BAA-861 / DSM 15982 / KCTC 12143 / HTCC2516</strain>
    </source>
</reference>
<dbReference type="RefSeq" id="WP_007254765.1">
    <property type="nucleotide sequence ID" value="NZ_CH724107.1"/>
</dbReference>
<dbReference type="AlphaFoldDB" id="Q2CDC6"/>
<dbReference type="STRING" id="314256.OG2516_06192"/>
<feature type="signal peptide" evidence="1">
    <location>
        <begin position="1"/>
        <end position="20"/>
    </location>
</feature>
<dbReference type="Proteomes" id="UP000003635">
    <property type="component" value="Unassembled WGS sequence"/>
</dbReference>
<accession>Q2CDC6</accession>